<keyword evidence="5" id="KW-1185">Reference proteome</keyword>
<gene>
    <name evidence="4" type="primary">LOC104582914</name>
    <name evidence="3" type="ORF">BRADI_2g56980v3</name>
</gene>
<dbReference type="Proteomes" id="UP000008810">
    <property type="component" value="Chromosome 2"/>
</dbReference>
<name>A0A2K2DGC5_BRADI</name>
<dbReference type="EMBL" id="CM000881">
    <property type="protein sequence ID" value="PNT73320.1"/>
    <property type="molecule type" value="Genomic_DNA"/>
</dbReference>
<evidence type="ECO:0000313" key="4">
    <source>
        <dbReference type="EnsemblPlants" id="PNT73320"/>
    </source>
</evidence>
<dbReference type="AlphaFoldDB" id="A0A2K2DGC5"/>
<dbReference type="Pfam" id="PF12274">
    <property type="entry name" value="DUF3615"/>
    <property type="match status" value="1"/>
</dbReference>
<feature type="region of interest" description="Disordered" evidence="1">
    <location>
        <begin position="139"/>
        <end position="167"/>
    </location>
</feature>
<accession>A0A2K2DGC5</accession>
<dbReference type="InterPro" id="IPR022059">
    <property type="entry name" value="DUF3615"/>
</dbReference>
<evidence type="ECO:0000313" key="5">
    <source>
        <dbReference type="Proteomes" id="UP000008810"/>
    </source>
</evidence>
<protein>
    <recommendedName>
        <fullName evidence="2">DUF3615 domain-containing protein</fullName>
    </recommendedName>
</protein>
<reference evidence="4" key="3">
    <citation type="submission" date="2018-08" db="UniProtKB">
        <authorList>
            <consortium name="EnsemblPlants"/>
        </authorList>
    </citation>
    <scope>IDENTIFICATION</scope>
    <source>
        <strain evidence="4">cv. Bd21</strain>
    </source>
</reference>
<organism evidence="3">
    <name type="scientific">Brachypodium distachyon</name>
    <name type="common">Purple false brome</name>
    <name type="synonym">Trachynia distachya</name>
    <dbReference type="NCBI Taxonomy" id="15368"/>
    <lineage>
        <taxon>Eukaryota</taxon>
        <taxon>Viridiplantae</taxon>
        <taxon>Streptophyta</taxon>
        <taxon>Embryophyta</taxon>
        <taxon>Tracheophyta</taxon>
        <taxon>Spermatophyta</taxon>
        <taxon>Magnoliopsida</taxon>
        <taxon>Liliopsida</taxon>
        <taxon>Poales</taxon>
        <taxon>Poaceae</taxon>
        <taxon>BOP clade</taxon>
        <taxon>Pooideae</taxon>
        <taxon>Stipodae</taxon>
        <taxon>Brachypodieae</taxon>
        <taxon>Brachypodium</taxon>
    </lineage>
</organism>
<evidence type="ECO:0000259" key="2">
    <source>
        <dbReference type="Pfam" id="PF12274"/>
    </source>
</evidence>
<dbReference type="EnsemblPlants" id="PNT73320">
    <property type="protein sequence ID" value="PNT73320"/>
    <property type="gene ID" value="BRADI_2g56980v3"/>
</dbReference>
<dbReference type="PANTHER" id="PTHR33326">
    <property type="entry name" value="OS05G0543800 PROTEIN"/>
    <property type="match status" value="1"/>
</dbReference>
<feature type="domain" description="DUF3615" evidence="2">
    <location>
        <begin position="287"/>
        <end position="337"/>
    </location>
</feature>
<reference evidence="3 4" key="1">
    <citation type="journal article" date="2010" name="Nature">
        <title>Genome sequencing and analysis of the model grass Brachypodium distachyon.</title>
        <authorList>
            <consortium name="International Brachypodium Initiative"/>
        </authorList>
    </citation>
    <scope>NUCLEOTIDE SEQUENCE [LARGE SCALE GENOMIC DNA]</scope>
    <source>
        <strain evidence="3">Bd21</strain>
        <strain evidence="4">cv. Bd21</strain>
    </source>
</reference>
<dbReference type="PANTHER" id="PTHR33326:SF35">
    <property type="match status" value="1"/>
</dbReference>
<dbReference type="Gramene" id="PNT73320">
    <property type="protein sequence ID" value="PNT73320"/>
    <property type="gene ID" value="BRADI_2g56980v3"/>
</dbReference>
<dbReference type="RefSeq" id="XP_014754379.1">
    <property type="nucleotide sequence ID" value="XM_014898893.2"/>
</dbReference>
<sequence>MAEDSFSLHLAGAGSWSSDSHPIPERMPLHFTVPIDPVRGALLISVDGDGNRTQIHTPPIPVIHGGRLMATTPVGSGPLIFVDKTDEFFTGDYPVPAGNFTASSRLIAATCAALRRPCPHFALSEDEDEGGEHIAAELQPPAQQPGSDWMKPDGGSSSKGLLKTPSCKVTSPTCPQAPTLSPGSSSIFAKLRSDWGTEFYIRVDREGLFHTYPDVGGPFQSTEQAENAIDRYLHGRRDPSMCEETAGVSEDEMVIRQCVFWPDGTWKRRTKSYVLQKVRDQMRELVHAVVDQYNKDHNLTGDYTYELKDIMQHEHFRENNMGYRHLNFIAKTKVDYDDDGGQDDYVVDPVAVVAAVVALDGDDDFDDDYDLDCWIDKIFIVELRQTKQEGINGSG</sequence>
<dbReference type="KEGG" id="bdi:104582914"/>
<reference evidence="3" key="2">
    <citation type="submission" date="2017-06" db="EMBL/GenBank/DDBJ databases">
        <title>WGS assembly of Brachypodium distachyon.</title>
        <authorList>
            <consortium name="The International Brachypodium Initiative"/>
            <person name="Lucas S."/>
            <person name="Harmon-Smith M."/>
            <person name="Lail K."/>
            <person name="Tice H."/>
            <person name="Grimwood J."/>
            <person name="Bruce D."/>
            <person name="Barry K."/>
            <person name="Shu S."/>
            <person name="Lindquist E."/>
            <person name="Wang M."/>
            <person name="Pitluck S."/>
            <person name="Vogel J.P."/>
            <person name="Garvin D.F."/>
            <person name="Mockler T.C."/>
            <person name="Schmutz J."/>
            <person name="Rokhsar D."/>
            <person name="Bevan M.W."/>
        </authorList>
    </citation>
    <scope>NUCLEOTIDE SEQUENCE</scope>
    <source>
        <strain evidence="3">Bd21</strain>
    </source>
</reference>
<evidence type="ECO:0000256" key="1">
    <source>
        <dbReference type="SAM" id="MobiDB-lite"/>
    </source>
</evidence>
<proteinExistence type="predicted"/>
<evidence type="ECO:0000313" key="3">
    <source>
        <dbReference type="EMBL" id="PNT73320.1"/>
    </source>
</evidence>
<dbReference type="GeneID" id="104582914"/>
<dbReference type="OrthoDB" id="687911at2759"/>